<feature type="transmembrane region" description="Helical" evidence="5">
    <location>
        <begin position="140"/>
        <end position="161"/>
    </location>
</feature>
<dbReference type="InterPro" id="IPR020846">
    <property type="entry name" value="MFS_dom"/>
</dbReference>
<feature type="transmembrane region" description="Helical" evidence="5">
    <location>
        <begin position="452"/>
        <end position="476"/>
    </location>
</feature>
<feature type="transmembrane region" description="Helical" evidence="5">
    <location>
        <begin position="69"/>
        <end position="101"/>
    </location>
</feature>
<comment type="subcellular location">
    <subcellularLocation>
        <location evidence="1">Membrane</location>
        <topology evidence="1">Multi-pass membrane protein</topology>
    </subcellularLocation>
</comment>
<feature type="transmembrane region" description="Helical" evidence="5">
    <location>
        <begin position="520"/>
        <end position="540"/>
    </location>
</feature>
<dbReference type="GO" id="GO:0022857">
    <property type="term" value="F:transmembrane transporter activity"/>
    <property type="evidence" value="ECO:0007669"/>
    <property type="project" value="InterPro"/>
</dbReference>
<feature type="transmembrane region" description="Helical" evidence="5">
    <location>
        <begin position="198"/>
        <end position="221"/>
    </location>
</feature>
<dbReference type="InterPro" id="IPR036259">
    <property type="entry name" value="MFS_trans_sf"/>
</dbReference>
<feature type="transmembrane region" description="Helical" evidence="5">
    <location>
        <begin position="167"/>
        <end position="186"/>
    </location>
</feature>
<organism evidence="7 8">
    <name type="scientific">Exophiala dermatitidis</name>
    <name type="common">Black yeast-like fungus</name>
    <name type="synonym">Wangiella dermatitidis</name>
    <dbReference type="NCBI Taxonomy" id="5970"/>
    <lineage>
        <taxon>Eukaryota</taxon>
        <taxon>Fungi</taxon>
        <taxon>Dikarya</taxon>
        <taxon>Ascomycota</taxon>
        <taxon>Pezizomycotina</taxon>
        <taxon>Eurotiomycetes</taxon>
        <taxon>Chaetothyriomycetidae</taxon>
        <taxon>Chaetothyriales</taxon>
        <taxon>Herpotrichiellaceae</taxon>
        <taxon>Exophiala</taxon>
    </lineage>
</organism>
<comment type="caution">
    <text evidence="7">The sequence shown here is derived from an EMBL/GenBank/DDBJ whole genome shotgun (WGS) entry which is preliminary data.</text>
</comment>
<feature type="transmembrane region" description="Helical" evidence="5">
    <location>
        <begin position="421"/>
        <end position="440"/>
    </location>
</feature>
<dbReference type="SUPFAM" id="SSF103473">
    <property type="entry name" value="MFS general substrate transporter"/>
    <property type="match status" value="1"/>
</dbReference>
<evidence type="ECO:0000256" key="3">
    <source>
        <dbReference type="ARBA" id="ARBA00022989"/>
    </source>
</evidence>
<keyword evidence="4 5" id="KW-0472">Membrane</keyword>
<sequence>MEDFKVAAGHVEVADELRSEADTAKPPPLEKEHFDGDVNLAGPGDVVYLIPTPSPDPRDPLNLPLRRKLVVLGIVATYSAIGLTMVSGLGALLGLLIPGYVSEGRTVADITHLMTYPTLFMGIGNVIGMPLALAIGRRPVFLLSSTVLVIACILCATQKSYEWHLTARMILGLAAGQSEALCPLMVQETFFLHERGKYQMIFSAVGNIITTIFTLITSYIAKGIGARGWYGLGSGLAGLVLIVSTFFLPETKYDRPLAAYQGQAAQVSTFATSDGDGHAEQTTTTATYTARRVSTLDVVELDYVNYKPRTLASDMRLFVNPPDWEEGVRTLRRMGTVMCFPDILWAFLLNGLTLGVNVAMGTTYGNILGAAPYSWAQENISFAMSGQIVVSLIALPALGWGSDWAIKVLAKRNGGVHQPQYRLLTLVFPICVGVLSAILYGQAAQHPDRLHWFAIVFAVNAYYFAFVGANQAGIVYALDSYPTRSGPALVIICALRGVLSFGTSYAVQPFIDLDGYDGAFLVYGILTGVFGAFGILIYIFSAKIRAFCSRFAVQSSAEKPTYS</sequence>
<evidence type="ECO:0000256" key="2">
    <source>
        <dbReference type="ARBA" id="ARBA00022692"/>
    </source>
</evidence>
<dbReference type="Proteomes" id="UP001161757">
    <property type="component" value="Unassembled WGS sequence"/>
</dbReference>
<feature type="transmembrane region" description="Helical" evidence="5">
    <location>
        <begin position="339"/>
        <end position="360"/>
    </location>
</feature>
<evidence type="ECO:0000256" key="1">
    <source>
        <dbReference type="ARBA" id="ARBA00004141"/>
    </source>
</evidence>
<keyword evidence="3 5" id="KW-1133">Transmembrane helix</keyword>
<feature type="transmembrane region" description="Helical" evidence="5">
    <location>
        <begin position="113"/>
        <end position="133"/>
    </location>
</feature>
<dbReference type="Gene3D" id="1.20.1250.20">
    <property type="entry name" value="MFS general substrate transporter like domains"/>
    <property type="match status" value="1"/>
</dbReference>
<evidence type="ECO:0000313" key="8">
    <source>
        <dbReference type="Proteomes" id="UP001161757"/>
    </source>
</evidence>
<dbReference type="PANTHER" id="PTHR23502">
    <property type="entry name" value="MAJOR FACILITATOR SUPERFAMILY"/>
    <property type="match status" value="1"/>
</dbReference>
<dbReference type="AlphaFoldDB" id="A0AAN6EVA3"/>
<accession>A0AAN6EVA3</accession>
<dbReference type="GO" id="GO:0005886">
    <property type="term" value="C:plasma membrane"/>
    <property type="evidence" value="ECO:0007669"/>
    <property type="project" value="TreeGrafter"/>
</dbReference>
<evidence type="ECO:0000256" key="4">
    <source>
        <dbReference type="ARBA" id="ARBA00023136"/>
    </source>
</evidence>
<evidence type="ECO:0000259" key="6">
    <source>
        <dbReference type="PROSITE" id="PS50850"/>
    </source>
</evidence>
<feature type="transmembrane region" description="Helical" evidence="5">
    <location>
        <begin position="488"/>
        <end position="508"/>
    </location>
</feature>
<reference evidence="7" key="1">
    <citation type="submission" date="2023-01" db="EMBL/GenBank/DDBJ databases">
        <title>Exophiala dermititidis isolated from Cystic Fibrosis Patient.</title>
        <authorList>
            <person name="Kurbessoian T."/>
            <person name="Crocker A."/>
            <person name="Murante D."/>
            <person name="Hogan D.A."/>
            <person name="Stajich J.E."/>
        </authorList>
    </citation>
    <scope>NUCLEOTIDE SEQUENCE</scope>
    <source>
        <strain evidence="7">Ex8</strain>
    </source>
</reference>
<feature type="domain" description="Major facilitator superfamily (MFS) profile" evidence="6">
    <location>
        <begin position="68"/>
        <end position="545"/>
    </location>
</feature>
<feature type="transmembrane region" description="Helical" evidence="5">
    <location>
        <begin position="227"/>
        <end position="248"/>
    </location>
</feature>
<dbReference type="Pfam" id="PF07690">
    <property type="entry name" value="MFS_1"/>
    <property type="match status" value="1"/>
</dbReference>
<protein>
    <recommendedName>
        <fullName evidence="6">Major facilitator superfamily (MFS) profile domain-containing protein</fullName>
    </recommendedName>
</protein>
<evidence type="ECO:0000256" key="5">
    <source>
        <dbReference type="SAM" id="Phobius"/>
    </source>
</evidence>
<dbReference type="PANTHER" id="PTHR23502:SF164">
    <property type="entry name" value="MAJOR FACILITATOR SUPERFAMILY (MFS) PROFILE DOMAIN-CONTAINING PROTEIN"/>
    <property type="match status" value="1"/>
</dbReference>
<gene>
    <name evidence="7" type="ORF">HRR80_005263</name>
</gene>
<proteinExistence type="predicted"/>
<dbReference type="EMBL" id="JAJGCB010000010">
    <property type="protein sequence ID" value="KAJ8990477.1"/>
    <property type="molecule type" value="Genomic_DNA"/>
</dbReference>
<dbReference type="PROSITE" id="PS50850">
    <property type="entry name" value="MFS"/>
    <property type="match status" value="1"/>
</dbReference>
<feature type="transmembrane region" description="Helical" evidence="5">
    <location>
        <begin position="380"/>
        <end position="400"/>
    </location>
</feature>
<name>A0AAN6EVA3_EXODE</name>
<evidence type="ECO:0000313" key="7">
    <source>
        <dbReference type="EMBL" id="KAJ8990477.1"/>
    </source>
</evidence>
<keyword evidence="2 5" id="KW-0812">Transmembrane</keyword>
<dbReference type="InterPro" id="IPR011701">
    <property type="entry name" value="MFS"/>
</dbReference>